<dbReference type="CDD" id="cd12827">
    <property type="entry name" value="EcCorA_ZntB-like_u2"/>
    <property type="match status" value="1"/>
</dbReference>
<evidence type="ECO:0000256" key="2">
    <source>
        <dbReference type="ARBA" id="ARBA00009765"/>
    </source>
</evidence>
<dbReference type="RefSeq" id="WP_369454791.1">
    <property type="nucleotide sequence ID" value="NZ_JBGCUO010000001.1"/>
</dbReference>
<evidence type="ECO:0000313" key="7">
    <source>
        <dbReference type="EMBL" id="MEY1661539.1"/>
    </source>
</evidence>
<reference evidence="7 8" key="1">
    <citation type="submission" date="2024-07" db="EMBL/GenBank/DDBJ databases">
        <authorList>
            <person name="Ren Q."/>
        </authorList>
    </citation>
    <scope>NUCLEOTIDE SEQUENCE [LARGE SCALE GENOMIC DNA]</scope>
    <source>
        <strain evidence="7 8">REN37</strain>
    </source>
</reference>
<feature type="transmembrane region" description="Helical" evidence="6">
    <location>
        <begin position="258"/>
        <end position="278"/>
    </location>
</feature>
<dbReference type="Pfam" id="PF01544">
    <property type="entry name" value="CorA"/>
    <property type="match status" value="1"/>
</dbReference>
<accession>A0ABV4AFC2</accession>
<keyword evidence="4 6" id="KW-1133">Transmembrane helix</keyword>
<keyword evidence="3 6" id="KW-0812">Transmembrane</keyword>
<comment type="subcellular location">
    <subcellularLocation>
        <location evidence="1">Membrane</location>
        <topology evidence="1">Multi-pass membrane protein</topology>
    </subcellularLocation>
</comment>
<dbReference type="Gene3D" id="1.20.58.340">
    <property type="entry name" value="Magnesium transport protein CorA, transmembrane region"/>
    <property type="match status" value="2"/>
</dbReference>
<dbReference type="EMBL" id="JBGCUO010000001">
    <property type="protein sequence ID" value="MEY1661539.1"/>
    <property type="molecule type" value="Genomic_DNA"/>
</dbReference>
<dbReference type="PANTHER" id="PTHR47891">
    <property type="entry name" value="TRANSPORTER-RELATED"/>
    <property type="match status" value="1"/>
</dbReference>
<name>A0ABV4AFC2_9GAMM</name>
<dbReference type="Proteomes" id="UP001562065">
    <property type="component" value="Unassembled WGS sequence"/>
</dbReference>
<dbReference type="SUPFAM" id="SSF143865">
    <property type="entry name" value="CorA soluble domain-like"/>
    <property type="match status" value="1"/>
</dbReference>
<dbReference type="InterPro" id="IPR002523">
    <property type="entry name" value="MgTranspt_CorA/ZnTranspt_ZntB"/>
</dbReference>
<comment type="similarity">
    <text evidence="2">Belongs to the CorA metal ion transporter (MIT) (TC 1.A.35) family.</text>
</comment>
<dbReference type="InterPro" id="IPR047199">
    <property type="entry name" value="CorA-like"/>
</dbReference>
<keyword evidence="5 6" id="KW-0472">Membrane</keyword>
<dbReference type="SUPFAM" id="SSF144083">
    <property type="entry name" value="Magnesium transport protein CorA, transmembrane region"/>
    <property type="match status" value="1"/>
</dbReference>
<evidence type="ECO:0000256" key="3">
    <source>
        <dbReference type="ARBA" id="ARBA00022692"/>
    </source>
</evidence>
<organism evidence="7 8">
    <name type="scientific">Isoalcanivorax beigongshangi</name>
    <dbReference type="NCBI Taxonomy" id="3238810"/>
    <lineage>
        <taxon>Bacteria</taxon>
        <taxon>Pseudomonadati</taxon>
        <taxon>Pseudomonadota</taxon>
        <taxon>Gammaproteobacteria</taxon>
        <taxon>Oceanospirillales</taxon>
        <taxon>Alcanivoracaceae</taxon>
        <taxon>Isoalcanivorax</taxon>
    </lineage>
</organism>
<dbReference type="InterPro" id="IPR045863">
    <property type="entry name" value="CorA_TM1_TM2"/>
</dbReference>
<dbReference type="Gene3D" id="3.30.460.20">
    <property type="entry name" value="CorA soluble domain-like"/>
    <property type="match status" value="1"/>
</dbReference>
<evidence type="ECO:0000256" key="4">
    <source>
        <dbReference type="ARBA" id="ARBA00022989"/>
    </source>
</evidence>
<proteinExistence type="inferred from homology"/>
<comment type="caution">
    <text evidence="7">The sequence shown here is derived from an EMBL/GenBank/DDBJ whole genome shotgun (WGS) entry which is preliminary data.</text>
</comment>
<evidence type="ECO:0000256" key="5">
    <source>
        <dbReference type="ARBA" id="ARBA00023136"/>
    </source>
</evidence>
<protein>
    <submittedName>
        <fullName evidence="7">Magnesium transporter CorA family protein</fullName>
    </submittedName>
</protein>
<evidence type="ECO:0000256" key="1">
    <source>
        <dbReference type="ARBA" id="ARBA00004141"/>
    </source>
</evidence>
<evidence type="ECO:0000313" key="8">
    <source>
        <dbReference type="Proteomes" id="UP001562065"/>
    </source>
</evidence>
<dbReference type="InterPro" id="IPR045861">
    <property type="entry name" value="CorA_cytoplasmic_dom"/>
</dbReference>
<keyword evidence="8" id="KW-1185">Reference proteome</keyword>
<feature type="transmembrane region" description="Helical" evidence="6">
    <location>
        <begin position="290"/>
        <end position="309"/>
    </location>
</feature>
<dbReference type="PANTHER" id="PTHR47891:SF2">
    <property type="entry name" value="MAGNESIUM AND COBALT TRANSPORTER"/>
    <property type="match status" value="1"/>
</dbReference>
<sequence length="315" mass="34514">MINVYSLTAPADRYRATQLKPHGWCYSVAADGNSFAELAADTGIAPRLLGSALDRDERPRIERDGHSTLLVVHVPCDDPAVKQLDQDVKYRTVALGLVITPTQLITVCRAGSWAQGDALTALVSSAPEASLDVLALTLLKRIAREFADQSSVIEQHIATTEDELSRSYRNEELYTLLYLNESLLYLATSLKKMVQVLRRAEVPGQLGVSDAGERLFGQMMVELEQVQAATEIIQLNLNNVMDAYGNVIQNNISHVVKLLTAATIVLSIPTLIASIYGMNVPLPFQEADHAFSALIALMVGSSAAAIYLFRKKRYL</sequence>
<evidence type="ECO:0000256" key="6">
    <source>
        <dbReference type="SAM" id="Phobius"/>
    </source>
</evidence>
<gene>
    <name evidence="7" type="ORF">AB5I84_05170</name>
</gene>